<dbReference type="Pfam" id="PF13842">
    <property type="entry name" value="zf-Tnp_2"/>
    <property type="match status" value="1"/>
</dbReference>
<feature type="compositionally biased region" description="Acidic residues" evidence="1">
    <location>
        <begin position="31"/>
        <end position="40"/>
    </location>
</feature>
<dbReference type="PANTHER" id="PTHR47272:SF1">
    <property type="entry name" value="PIGGYBAC TRANSPOSABLE ELEMENT-DERIVED PROTEIN 3-LIKE"/>
    <property type="match status" value="1"/>
</dbReference>
<feature type="compositionally biased region" description="Polar residues" evidence="1">
    <location>
        <begin position="44"/>
        <end position="57"/>
    </location>
</feature>
<dbReference type="PANTHER" id="PTHR47272">
    <property type="entry name" value="DDE_TNP_1_7 DOMAIN-CONTAINING PROTEIN"/>
    <property type="match status" value="1"/>
</dbReference>
<name>A0A8J9VZ28_9NEOP</name>
<feature type="compositionally biased region" description="Acidic residues" evidence="1">
    <location>
        <begin position="97"/>
        <end position="118"/>
    </location>
</feature>
<dbReference type="InterPro" id="IPR032718">
    <property type="entry name" value="PGBD4_Znf_C"/>
</dbReference>
<feature type="region of interest" description="Disordered" evidence="1">
    <location>
        <begin position="18"/>
        <end position="118"/>
    </location>
</feature>
<organism evidence="3 4">
    <name type="scientific">Brenthis ino</name>
    <name type="common">lesser marbled fritillary</name>
    <dbReference type="NCBI Taxonomy" id="405034"/>
    <lineage>
        <taxon>Eukaryota</taxon>
        <taxon>Metazoa</taxon>
        <taxon>Ecdysozoa</taxon>
        <taxon>Arthropoda</taxon>
        <taxon>Hexapoda</taxon>
        <taxon>Insecta</taxon>
        <taxon>Pterygota</taxon>
        <taxon>Neoptera</taxon>
        <taxon>Endopterygota</taxon>
        <taxon>Lepidoptera</taxon>
        <taxon>Glossata</taxon>
        <taxon>Ditrysia</taxon>
        <taxon>Papilionoidea</taxon>
        <taxon>Nymphalidae</taxon>
        <taxon>Heliconiinae</taxon>
        <taxon>Argynnini</taxon>
        <taxon>Brenthis</taxon>
    </lineage>
</organism>
<accession>A0A8J9VZ28</accession>
<evidence type="ECO:0000256" key="1">
    <source>
        <dbReference type="SAM" id="MobiDB-lite"/>
    </source>
</evidence>
<evidence type="ECO:0000259" key="2">
    <source>
        <dbReference type="Pfam" id="PF13842"/>
    </source>
</evidence>
<dbReference type="AlphaFoldDB" id="A0A8J9VZ28"/>
<evidence type="ECO:0000313" key="4">
    <source>
        <dbReference type="Proteomes" id="UP000838878"/>
    </source>
</evidence>
<gene>
    <name evidence="3" type="ORF">BINO364_LOCUS15922</name>
</gene>
<protein>
    <recommendedName>
        <fullName evidence="2">PiggyBac transposable element-derived protein 4 C-terminal zinc-finger domain-containing protein</fullName>
    </recommendedName>
</protein>
<feature type="non-terminal residue" evidence="3">
    <location>
        <position position="305"/>
    </location>
</feature>
<dbReference type="EMBL" id="OV170229">
    <property type="protein sequence ID" value="CAH0731005.1"/>
    <property type="molecule type" value="Genomic_DNA"/>
</dbReference>
<feature type="domain" description="PiggyBac transposable element-derived protein 4 C-terminal zinc-finger" evidence="2">
    <location>
        <begin position="262"/>
        <end position="301"/>
    </location>
</feature>
<keyword evidence="4" id="KW-1185">Reference proteome</keyword>
<proteinExistence type="predicted"/>
<dbReference type="OrthoDB" id="118105at2759"/>
<evidence type="ECO:0000313" key="3">
    <source>
        <dbReference type="EMBL" id="CAH0731005.1"/>
    </source>
</evidence>
<sequence length="305" mass="34970">MDRRGVNLRPDEVESALEELFGFSDGARSEDEAEDSDMEDLSGMLSSNNYDPINTTIFPELSPRPTSSPQPGPSNENVMQPPPPRSSRHSPSHIELELQEDFDPSEIENSDGSDADEDEWKKVAWSQNPVVSLFDSIQLQPVRNIANRTRPLVFFEMFFDSEAIDMIVTQSNLYASQCNDQNWEQTRNHTVLFQKEFRLTLSRELVANATFQKRPFATMPKFASKKSKSVQSEESESRQKKLFGVPREIRFSELGAHWPVELPTYRRCRLCSSAHNNQRSRIQCDRCQVPLCAVPCFKNYHQTDT</sequence>
<dbReference type="Proteomes" id="UP000838878">
    <property type="component" value="Chromosome 9"/>
</dbReference>
<reference evidence="3" key="1">
    <citation type="submission" date="2021-12" db="EMBL/GenBank/DDBJ databases">
        <authorList>
            <person name="Martin H S."/>
        </authorList>
    </citation>
    <scope>NUCLEOTIDE SEQUENCE</scope>
</reference>